<organism evidence="1 2">
    <name type="scientific">Ceratodon purpureus</name>
    <name type="common">Fire moss</name>
    <name type="synonym">Dicranum purpureum</name>
    <dbReference type="NCBI Taxonomy" id="3225"/>
    <lineage>
        <taxon>Eukaryota</taxon>
        <taxon>Viridiplantae</taxon>
        <taxon>Streptophyta</taxon>
        <taxon>Embryophyta</taxon>
        <taxon>Bryophyta</taxon>
        <taxon>Bryophytina</taxon>
        <taxon>Bryopsida</taxon>
        <taxon>Dicranidae</taxon>
        <taxon>Pseudoditrichales</taxon>
        <taxon>Ditrichaceae</taxon>
        <taxon>Ceratodon</taxon>
    </lineage>
</organism>
<evidence type="ECO:0000313" key="1">
    <source>
        <dbReference type="EMBL" id="KAG0560066.1"/>
    </source>
</evidence>
<evidence type="ECO:0000313" key="2">
    <source>
        <dbReference type="Proteomes" id="UP000822688"/>
    </source>
</evidence>
<proteinExistence type="predicted"/>
<sequence>MGNCNSVDPACATLEHPNGKIEKLDFSSSARQLMLQHPGHYVALLPPPPTPSADRSIVHLKQKLKLLPPDTMLNIGSSYRLVSFEDVLLELSDTGNMTHQTSRKTTQTNTSVSKYQHQPVQILKGHTLVSTAAAKRVNQLRAMLSKSIALHKEKVSENLPLPMAPAAKQILSIQSPLPSLYPMQRARSWRPNLQSISERGR</sequence>
<dbReference type="Pfam" id="PF14009">
    <property type="entry name" value="PADRE"/>
    <property type="match status" value="1"/>
</dbReference>
<protein>
    <submittedName>
        <fullName evidence="1">Uncharacterized protein</fullName>
    </submittedName>
</protein>
<accession>A0A8T0GKI9</accession>
<comment type="caution">
    <text evidence="1">The sequence shown here is derived from an EMBL/GenBank/DDBJ whole genome shotgun (WGS) entry which is preliminary data.</text>
</comment>
<dbReference type="EMBL" id="CM026431">
    <property type="protein sequence ID" value="KAG0560066.1"/>
    <property type="molecule type" value="Genomic_DNA"/>
</dbReference>
<keyword evidence="2" id="KW-1185">Reference proteome</keyword>
<dbReference type="PANTHER" id="PTHR33413">
    <property type="entry name" value="EXPRESSED PROTEIN"/>
    <property type="match status" value="1"/>
</dbReference>
<dbReference type="AlphaFoldDB" id="A0A8T0GKI9"/>
<gene>
    <name evidence="1" type="ORF">KC19_10G151900</name>
</gene>
<name>A0A8T0GKI9_CERPU</name>
<reference evidence="1" key="1">
    <citation type="submission" date="2020-06" db="EMBL/GenBank/DDBJ databases">
        <title>WGS assembly of Ceratodon purpureus strain R40.</title>
        <authorList>
            <person name="Carey S.B."/>
            <person name="Jenkins J."/>
            <person name="Shu S."/>
            <person name="Lovell J.T."/>
            <person name="Sreedasyam A."/>
            <person name="Maumus F."/>
            <person name="Tiley G.P."/>
            <person name="Fernandez-Pozo N."/>
            <person name="Barry K."/>
            <person name="Chen C."/>
            <person name="Wang M."/>
            <person name="Lipzen A."/>
            <person name="Daum C."/>
            <person name="Saski C.A."/>
            <person name="Payton A.C."/>
            <person name="Mcbreen J.C."/>
            <person name="Conrad R.E."/>
            <person name="Kollar L.M."/>
            <person name="Olsson S."/>
            <person name="Huttunen S."/>
            <person name="Landis J.B."/>
            <person name="Wickett N.J."/>
            <person name="Johnson M.G."/>
            <person name="Rensing S.A."/>
            <person name="Grimwood J."/>
            <person name="Schmutz J."/>
            <person name="Mcdaniel S.F."/>
        </authorList>
    </citation>
    <scope>NUCLEOTIDE SEQUENCE</scope>
    <source>
        <strain evidence="1">R40</strain>
    </source>
</reference>
<dbReference type="Proteomes" id="UP000822688">
    <property type="component" value="Chromosome 10"/>
</dbReference>
<dbReference type="InterPro" id="IPR025322">
    <property type="entry name" value="PADRE_dom"/>
</dbReference>
<dbReference type="PANTHER" id="PTHR33413:SF1">
    <property type="entry name" value="EXPRESSED PROTEIN"/>
    <property type="match status" value="1"/>
</dbReference>